<dbReference type="InterPro" id="IPR053714">
    <property type="entry name" value="Iso_Racemase_Enz_sf"/>
</dbReference>
<comment type="caution">
    <text evidence="1">The sequence shown here is derived from an EMBL/GenBank/DDBJ whole genome shotgun (WGS) entry which is preliminary data.</text>
</comment>
<dbReference type="Pfam" id="PF17645">
    <property type="entry name" value="Amdase"/>
    <property type="match status" value="1"/>
</dbReference>
<proteinExistence type="predicted"/>
<reference evidence="1" key="1">
    <citation type="submission" date="2022-05" db="EMBL/GenBank/DDBJ databases">
        <authorList>
            <person name="Park J.-S."/>
        </authorList>
    </citation>
    <scope>NUCLEOTIDE SEQUENCE</scope>
    <source>
        <strain evidence="1">2012CJ41-6</strain>
    </source>
</reference>
<evidence type="ECO:0000313" key="2">
    <source>
        <dbReference type="Proteomes" id="UP001203880"/>
    </source>
</evidence>
<gene>
    <name evidence="1" type="ORF">M3P21_02395</name>
</gene>
<name>A0ABT0PXR5_9RHOB</name>
<dbReference type="Proteomes" id="UP001203880">
    <property type="component" value="Unassembled WGS sequence"/>
</dbReference>
<dbReference type="PIRSF" id="PIRSF015736">
    <property type="entry name" value="MI"/>
    <property type="match status" value="1"/>
</dbReference>
<dbReference type="InterPro" id="IPR026286">
    <property type="entry name" value="MaiA/AMDase"/>
</dbReference>
<evidence type="ECO:0000313" key="1">
    <source>
        <dbReference type="EMBL" id="MCL6282366.1"/>
    </source>
</evidence>
<accession>A0ABT0PXR5</accession>
<keyword evidence="2" id="KW-1185">Reference proteome</keyword>
<dbReference type="Gene3D" id="3.40.50.12500">
    <property type="match status" value="1"/>
</dbReference>
<dbReference type="RefSeq" id="WP_249706498.1">
    <property type="nucleotide sequence ID" value="NZ_JAMFMB010000002.1"/>
</dbReference>
<dbReference type="EMBL" id="JAMFMB010000002">
    <property type="protein sequence ID" value="MCL6282366.1"/>
    <property type="molecule type" value="Genomic_DNA"/>
</dbReference>
<dbReference type="PANTHER" id="PTHR40267">
    <property type="entry name" value="BLR3294 PROTEIN"/>
    <property type="match status" value="1"/>
</dbReference>
<organism evidence="1 2">
    <name type="scientific">Ruegeria spongiae</name>
    <dbReference type="NCBI Taxonomy" id="2942209"/>
    <lineage>
        <taxon>Bacteria</taxon>
        <taxon>Pseudomonadati</taxon>
        <taxon>Pseudomonadota</taxon>
        <taxon>Alphaproteobacteria</taxon>
        <taxon>Rhodobacterales</taxon>
        <taxon>Roseobacteraceae</taxon>
        <taxon>Ruegeria</taxon>
    </lineage>
</organism>
<dbReference type="PANTHER" id="PTHR40267:SF1">
    <property type="entry name" value="BLR3294 PROTEIN"/>
    <property type="match status" value="1"/>
</dbReference>
<sequence>MRFENRGLARIGVLVPYTNTNLEPDLMRMRVPGTTLHVQRMGGYDVDEIPGAEQMAGLGASDISHDLRMIAGVRPDIVLYGCTSATLTHGPEFDTNLANNISDMCGARCVTAAGALVEALQALGVRRVGFSSPYLGEINRQAVHFLQSQGIETMHCADIGRELGNYGQGELRPDDIHDLACRADHDQAAAIVLSCTDMRSVEVVDHVEATLGKPVVTSNQAMMFCLMRALGLPRHPMVPGRLFDCL</sequence>
<protein>
    <submittedName>
        <fullName evidence="1">Asp/Glu racemase</fullName>
    </submittedName>
</protein>